<proteinExistence type="inferred from homology"/>
<evidence type="ECO:0000256" key="2">
    <source>
        <dbReference type="ARBA" id="ARBA00005135"/>
    </source>
</evidence>
<feature type="active site" description="Proton donor" evidence="11">
    <location>
        <position position="105"/>
    </location>
</feature>
<dbReference type="PANTHER" id="PTHR43344">
    <property type="entry name" value="PHOSPHOSERINE PHOSPHATASE"/>
    <property type="match status" value="1"/>
</dbReference>
<dbReference type="SFLD" id="SFLDS00003">
    <property type="entry name" value="Haloacid_Dehalogenase"/>
    <property type="match status" value="1"/>
</dbReference>
<name>W6MNZ6_9ASCO</name>
<evidence type="ECO:0000256" key="10">
    <source>
        <dbReference type="ARBA" id="ARBA00031693"/>
    </source>
</evidence>
<evidence type="ECO:0000256" key="4">
    <source>
        <dbReference type="ARBA" id="ARBA00012640"/>
    </source>
</evidence>
<evidence type="ECO:0000256" key="3">
    <source>
        <dbReference type="ARBA" id="ARBA00009184"/>
    </source>
</evidence>
<evidence type="ECO:0000256" key="6">
    <source>
        <dbReference type="ARBA" id="ARBA00022723"/>
    </source>
</evidence>
<dbReference type="NCBIfam" id="TIGR00338">
    <property type="entry name" value="serB"/>
    <property type="match status" value="1"/>
</dbReference>
<dbReference type="SFLD" id="SFLDG01136">
    <property type="entry name" value="C1.6:_Phosphoserine_Phosphatas"/>
    <property type="match status" value="1"/>
</dbReference>
<dbReference type="HOGENOM" id="CLU_036368_4_0_1"/>
<dbReference type="InterPro" id="IPR036412">
    <property type="entry name" value="HAD-like_sf"/>
</dbReference>
<dbReference type="UniPathway" id="UPA00135">
    <property type="reaction ID" value="UER00198"/>
</dbReference>
<keyword evidence="8" id="KW-0460">Magnesium</keyword>
<dbReference type="RefSeq" id="XP_022460341.1">
    <property type="nucleotide sequence ID" value="XM_022601057.1"/>
</dbReference>
<gene>
    <name evidence="12" type="ORF">KUCA_T00004333001</name>
</gene>
<dbReference type="InterPro" id="IPR023214">
    <property type="entry name" value="HAD_sf"/>
</dbReference>
<comment type="pathway">
    <text evidence="2">Amino-acid biosynthesis; L-serine biosynthesis; L-serine from 3-phospho-D-glycerate: step 3/3.</text>
</comment>
<reference evidence="12" key="1">
    <citation type="submission" date="2013-12" db="EMBL/GenBank/DDBJ databases">
        <authorList>
            <person name="Genoscope - CEA"/>
        </authorList>
    </citation>
    <scope>NUCLEOTIDE SEQUENCE</scope>
    <source>
        <strain evidence="12">CBS 1993</strain>
    </source>
</reference>
<dbReference type="STRING" id="1382522.W6MNZ6"/>
<dbReference type="SFLD" id="SFLDF00029">
    <property type="entry name" value="phosphoserine_phosphatase"/>
    <property type="match status" value="1"/>
</dbReference>
<keyword evidence="9" id="KW-0718">Serine biosynthesis</keyword>
<dbReference type="SUPFAM" id="SSF56784">
    <property type="entry name" value="HAD-like"/>
    <property type="match status" value="1"/>
</dbReference>
<keyword evidence="5" id="KW-0028">Amino-acid biosynthesis</keyword>
<evidence type="ECO:0000256" key="7">
    <source>
        <dbReference type="ARBA" id="ARBA00022801"/>
    </source>
</evidence>
<feature type="active site" description="Nucleophile" evidence="11">
    <location>
        <position position="103"/>
    </location>
</feature>
<evidence type="ECO:0000256" key="1">
    <source>
        <dbReference type="ARBA" id="ARBA00001946"/>
    </source>
</evidence>
<dbReference type="InterPro" id="IPR004469">
    <property type="entry name" value="PSP"/>
</dbReference>
<evidence type="ECO:0000256" key="8">
    <source>
        <dbReference type="ARBA" id="ARBA00022842"/>
    </source>
</evidence>
<dbReference type="EC" id="3.1.3.3" evidence="4"/>
<dbReference type="Pfam" id="PF00702">
    <property type="entry name" value="Hydrolase"/>
    <property type="match status" value="1"/>
</dbReference>
<keyword evidence="13" id="KW-1185">Reference proteome</keyword>
<dbReference type="PANTHER" id="PTHR43344:SF2">
    <property type="entry name" value="PHOSPHOSERINE PHOSPHATASE"/>
    <property type="match status" value="1"/>
</dbReference>
<dbReference type="GO" id="GO:0036424">
    <property type="term" value="F:L-phosphoserine phosphatase activity"/>
    <property type="evidence" value="ECO:0007669"/>
    <property type="project" value="EnsemblFungi"/>
</dbReference>
<comment type="similarity">
    <text evidence="3">Belongs to the HAD-like hydrolase superfamily. SerB family.</text>
</comment>
<dbReference type="GeneID" id="34521729"/>
<dbReference type="Proteomes" id="UP000019384">
    <property type="component" value="Unassembled WGS sequence"/>
</dbReference>
<evidence type="ECO:0000256" key="9">
    <source>
        <dbReference type="ARBA" id="ARBA00023299"/>
    </source>
</evidence>
<keyword evidence="7" id="KW-0378">Hydrolase</keyword>
<dbReference type="GO" id="GO:0000287">
    <property type="term" value="F:magnesium ion binding"/>
    <property type="evidence" value="ECO:0007669"/>
    <property type="project" value="TreeGrafter"/>
</dbReference>
<comment type="cofactor">
    <cofactor evidence="1">
        <name>Mg(2+)</name>
        <dbReference type="ChEBI" id="CHEBI:18420"/>
    </cofactor>
</comment>
<evidence type="ECO:0000313" key="12">
    <source>
        <dbReference type="EMBL" id="CDK28351.1"/>
    </source>
</evidence>
<dbReference type="InterPro" id="IPR050582">
    <property type="entry name" value="HAD-like_SerB"/>
</dbReference>
<evidence type="ECO:0000256" key="5">
    <source>
        <dbReference type="ARBA" id="ARBA00022605"/>
    </source>
</evidence>
<evidence type="ECO:0000256" key="11">
    <source>
        <dbReference type="PIRSR" id="PIRSR604469-1"/>
    </source>
</evidence>
<dbReference type="OrthoDB" id="27226at2759"/>
<reference evidence="12" key="2">
    <citation type="submission" date="2014-02" db="EMBL/GenBank/DDBJ databases">
        <title>Complete DNA sequence of /Kuraishia capsulata/ illustrates novel genomic features among budding yeasts (/Saccharomycotina/).</title>
        <authorList>
            <person name="Morales L."/>
            <person name="Noel B."/>
            <person name="Porcel B."/>
            <person name="Marcet-Houben M."/>
            <person name="Hullo M-F."/>
            <person name="Sacerdot C."/>
            <person name="Tekaia F."/>
            <person name="Leh-Louis V."/>
            <person name="Despons L."/>
            <person name="Khanna V."/>
            <person name="Aury J-M."/>
            <person name="Barbe V."/>
            <person name="Couloux A."/>
            <person name="Labadie K."/>
            <person name="Pelletier E."/>
            <person name="Souciet J-L."/>
            <person name="Boekhout T."/>
            <person name="Gabaldon T."/>
            <person name="Wincker P."/>
            <person name="Dujon B."/>
        </authorList>
    </citation>
    <scope>NUCLEOTIDE SEQUENCE</scope>
    <source>
        <strain evidence="12">CBS 1993</strain>
    </source>
</reference>
<dbReference type="AlphaFoldDB" id="W6MNZ6"/>
<protein>
    <recommendedName>
        <fullName evidence="4">phosphoserine phosphatase</fullName>
        <ecNumber evidence="4">3.1.3.3</ecNumber>
    </recommendedName>
    <alternativeName>
        <fullName evidence="10">O-phosphoserine phosphohydrolase</fullName>
    </alternativeName>
</protein>
<keyword evidence="6" id="KW-0479">Metal-binding</keyword>
<dbReference type="GO" id="GO:0006564">
    <property type="term" value="P:L-serine biosynthetic process"/>
    <property type="evidence" value="ECO:0007669"/>
    <property type="project" value="UniProtKB-KW"/>
</dbReference>
<dbReference type="SFLD" id="SFLDG01137">
    <property type="entry name" value="C1.6.1:_Phosphoserine_Phosphat"/>
    <property type="match status" value="1"/>
</dbReference>
<evidence type="ECO:0000313" key="13">
    <source>
        <dbReference type="Proteomes" id="UP000019384"/>
    </source>
</evidence>
<dbReference type="NCBIfam" id="TIGR01488">
    <property type="entry name" value="HAD-SF-IB"/>
    <property type="match status" value="1"/>
</dbReference>
<organism evidence="12 13">
    <name type="scientific">Kuraishia capsulata CBS 1993</name>
    <dbReference type="NCBI Taxonomy" id="1382522"/>
    <lineage>
        <taxon>Eukaryota</taxon>
        <taxon>Fungi</taxon>
        <taxon>Dikarya</taxon>
        <taxon>Ascomycota</taxon>
        <taxon>Saccharomycotina</taxon>
        <taxon>Pichiomycetes</taxon>
        <taxon>Pichiales</taxon>
        <taxon>Pichiaceae</taxon>
        <taxon>Kuraishia</taxon>
    </lineage>
</organism>
<accession>W6MNZ6</accession>
<dbReference type="GO" id="GO:0005737">
    <property type="term" value="C:cytoplasm"/>
    <property type="evidence" value="ECO:0007669"/>
    <property type="project" value="TreeGrafter"/>
</dbReference>
<sequence length="319" mass="34816">MGFFITLIAHGDALPQSAVNDTVALISSLKLNLGDIRKLNSKRAVDFEVDLDVKSLDDTQDLEEVVQSIRDALKAVQLQPGLGYDIVFQEDVGRKDRKLFVFDMDSTLIYQEVIELIAAYADVESQVAEITTRAMNGEIDFTESLASRVALLRGIESETLWEELKHKIEITNGASELCKGLKALGIKMAVLSGGFLPLARYVASELGLDYAYANNLQVEFENGKEILSGKTCGEIVDGAKKAELLKRIADENEIPYSKAVAVGDGANDLTMMSVAGFGVAWNAKPKVQQQAPGCLNSKSLKDLFYVLGYSDPEIEKLLG</sequence>
<dbReference type="Gene3D" id="3.40.50.1000">
    <property type="entry name" value="HAD superfamily/HAD-like"/>
    <property type="match status" value="1"/>
</dbReference>
<dbReference type="EMBL" id="HG793129">
    <property type="protein sequence ID" value="CDK28351.1"/>
    <property type="molecule type" value="Genomic_DNA"/>
</dbReference>